<protein>
    <submittedName>
        <fullName evidence="2">HD domain-containing protein</fullName>
    </submittedName>
</protein>
<dbReference type="SMART" id="SM00471">
    <property type="entry name" value="HDc"/>
    <property type="match status" value="1"/>
</dbReference>
<dbReference type="Pfam" id="PF01966">
    <property type="entry name" value="HD"/>
    <property type="match status" value="1"/>
</dbReference>
<organism evidence="2 3">
    <name type="scientific">Pyrodictium delaneyi</name>
    <dbReference type="NCBI Taxonomy" id="1273541"/>
    <lineage>
        <taxon>Archaea</taxon>
        <taxon>Thermoproteota</taxon>
        <taxon>Thermoprotei</taxon>
        <taxon>Desulfurococcales</taxon>
        <taxon>Pyrodictiaceae</taxon>
        <taxon>Pyrodictium</taxon>
    </lineage>
</organism>
<feature type="domain" description="HD" evidence="1">
    <location>
        <begin position="42"/>
        <end position="152"/>
    </location>
</feature>
<dbReference type="PANTHER" id="PTHR33594">
    <property type="entry name" value="SUPERFAMILY HYDROLASE, PUTATIVE (AFU_ORTHOLOGUE AFUA_1G03035)-RELATED"/>
    <property type="match status" value="1"/>
</dbReference>
<dbReference type="EMBL" id="DQVR01000065">
    <property type="protein sequence ID" value="HIQ23994.1"/>
    <property type="molecule type" value="Genomic_DNA"/>
</dbReference>
<evidence type="ECO:0000313" key="2">
    <source>
        <dbReference type="EMBL" id="HIQ23994.1"/>
    </source>
</evidence>
<dbReference type="PROSITE" id="PS51831">
    <property type="entry name" value="HD"/>
    <property type="match status" value="1"/>
</dbReference>
<accession>A0A832ZTL5</accession>
<sequence length="239" mass="27202">MPHRCPRVECRRVLEDKCLGSEWCRELLKLVKSVEGGDEAHGFPHTLRVLCRALKLAEGRNVDYRVLVASALLHDIGRPFENQAGVHHAILSAFMARLILPGLGFSPEEVTRVERAIIEHSFSLSKKNQDKPRPKSSIESCILSDADKLDALGAIGIYRLVETSAQRGRNMRQTLAHYYEKLSKLPDYMCTKEARREAARLLERLRSFVEWLYEESKNYFDLAEAVDKAFPSTGYQSRG</sequence>
<dbReference type="PANTHER" id="PTHR33594:SF1">
    <property type="entry name" value="HD_PDEASE DOMAIN-CONTAINING PROTEIN"/>
    <property type="match status" value="1"/>
</dbReference>
<dbReference type="Gene3D" id="1.10.3210.50">
    <property type="match status" value="1"/>
</dbReference>
<dbReference type="SUPFAM" id="SSF109604">
    <property type="entry name" value="HD-domain/PDEase-like"/>
    <property type="match status" value="1"/>
</dbReference>
<reference evidence="2" key="1">
    <citation type="journal article" date="2020" name="ISME J.">
        <title>Gammaproteobacteria mediating utilization of methyl-, sulfur- and petroleum organic compounds in deep ocean hydrothermal plumes.</title>
        <authorList>
            <person name="Zhou Z."/>
            <person name="Liu Y."/>
            <person name="Pan J."/>
            <person name="Cron B.R."/>
            <person name="Toner B.M."/>
            <person name="Anantharaman K."/>
            <person name="Breier J.A."/>
            <person name="Dick G.J."/>
            <person name="Li M."/>
        </authorList>
    </citation>
    <scope>NUCLEOTIDE SEQUENCE</scope>
    <source>
        <strain evidence="2">SZUA-1523</strain>
    </source>
</reference>
<evidence type="ECO:0000313" key="3">
    <source>
        <dbReference type="Proteomes" id="UP000600071"/>
    </source>
</evidence>
<proteinExistence type="predicted"/>
<dbReference type="InterPro" id="IPR003607">
    <property type="entry name" value="HD/PDEase_dom"/>
</dbReference>
<dbReference type="AlphaFoldDB" id="A0A832ZTL5"/>
<name>A0A832ZTL5_9CREN</name>
<dbReference type="InterPro" id="IPR006675">
    <property type="entry name" value="HDIG_dom"/>
</dbReference>
<dbReference type="Proteomes" id="UP000600071">
    <property type="component" value="Unassembled WGS sequence"/>
</dbReference>
<comment type="caution">
    <text evidence="2">The sequence shown here is derived from an EMBL/GenBank/DDBJ whole genome shotgun (WGS) entry which is preliminary data.</text>
</comment>
<evidence type="ECO:0000259" key="1">
    <source>
        <dbReference type="PROSITE" id="PS51831"/>
    </source>
</evidence>
<dbReference type="InterPro" id="IPR006674">
    <property type="entry name" value="HD_domain"/>
</dbReference>
<dbReference type="CDD" id="cd00077">
    <property type="entry name" value="HDc"/>
    <property type="match status" value="1"/>
</dbReference>
<dbReference type="NCBIfam" id="TIGR00277">
    <property type="entry name" value="HDIG"/>
    <property type="match status" value="1"/>
</dbReference>
<gene>
    <name evidence="2" type="ORF">EYH50_02985</name>
</gene>